<dbReference type="PROSITE" id="PS50853">
    <property type="entry name" value="FN3"/>
    <property type="match status" value="1"/>
</dbReference>
<dbReference type="SUPFAM" id="SSF49265">
    <property type="entry name" value="Fibronectin type III"/>
    <property type="match status" value="2"/>
</dbReference>
<keyword evidence="3 5" id="KW-0325">Glycoprotein</keyword>
<dbReference type="OMA" id="WSEWSHK"/>
<evidence type="ECO:0000313" key="8">
    <source>
        <dbReference type="Ensembl" id="ENSCSEP00000031218.1"/>
    </source>
</evidence>
<dbReference type="InterPro" id="IPR036116">
    <property type="entry name" value="FN3_sf"/>
</dbReference>
<name>A0A3P8WUT8_CYNSE</name>
<feature type="domain" description="Fibronectin type-III" evidence="7">
    <location>
        <begin position="224"/>
        <end position="318"/>
    </location>
</feature>
<keyword evidence="5" id="KW-0964">Secreted</keyword>
<dbReference type="PIRSF" id="PIRSF038007">
    <property type="entry name" value="IL_12_beta"/>
    <property type="match status" value="1"/>
</dbReference>
<dbReference type="Gene3D" id="2.60.40.10">
    <property type="entry name" value="Immunoglobulins"/>
    <property type="match status" value="2"/>
</dbReference>
<dbReference type="InterPro" id="IPR019482">
    <property type="entry name" value="IL-12_beta_cen-dom"/>
</dbReference>
<dbReference type="InterPro" id="IPR007110">
    <property type="entry name" value="Ig-like_dom"/>
</dbReference>
<dbReference type="GO" id="GO:0004896">
    <property type="term" value="F:cytokine receptor activity"/>
    <property type="evidence" value="ECO:0007669"/>
    <property type="project" value="UniProtKB-UniRule"/>
</dbReference>
<evidence type="ECO:0000256" key="5">
    <source>
        <dbReference type="RuleBase" id="RU281113"/>
    </source>
</evidence>
<sequence>SMLLLFSSGWRNRQTAILVLEVNSSSGTHPLSCLQEAPGGDHQSQEIIWRKDGEEEEQRGNVYLVQLKKSLGGGNYSCHSREGSLLNYTLVLIQEKGIMGRILVRNDQEDYIKCSAQNYNGHFHCSWSWHPNRVSRVAFIKAWRVSNDGQCSVDKGVQRWTCPSGSTTFVCTVEQSGDRISCVDQGHCPYSEETQRISVSVYVVTQHFLLENYSKRFHLFDIVKPDKVSVSQVNSTMIQWSYPPSWSSPSSYFPLRFQVAQLRRGCSGCDDPCTRRVQTTETCHLKVWNKAKTVCVRATDALCNSQWSEWSHVRLRRHKKNKKVKHHPSRQAE</sequence>
<evidence type="ECO:0000256" key="3">
    <source>
        <dbReference type="ARBA" id="ARBA00023180"/>
    </source>
</evidence>
<keyword evidence="9" id="KW-1185">Reference proteome</keyword>
<reference evidence="8 9" key="1">
    <citation type="journal article" date="2014" name="Nat. Genet.">
        <title>Whole-genome sequence of a flatfish provides insights into ZW sex chromosome evolution and adaptation to a benthic lifestyle.</title>
        <authorList>
            <person name="Chen S."/>
            <person name="Zhang G."/>
            <person name="Shao C."/>
            <person name="Huang Q."/>
            <person name="Liu G."/>
            <person name="Zhang P."/>
            <person name="Song W."/>
            <person name="An N."/>
            <person name="Chalopin D."/>
            <person name="Volff J.N."/>
            <person name="Hong Y."/>
            <person name="Li Q."/>
            <person name="Sha Z."/>
            <person name="Zhou H."/>
            <person name="Xie M."/>
            <person name="Yu Q."/>
            <person name="Liu Y."/>
            <person name="Xiang H."/>
            <person name="Wang N."/>
            <person name="Wu K."/>
            <person name="Yang C."/>
            <person name="Zhou Q."/>
            <person name="Liao X."/>
            <person name="Yang L."/>
            <person name="Hu Q."/>
            <person name="Zhang J."/>
            <person name="Meng L."/>
            <person name="Jin L."/>
            <person name="Tian Y."/>
            <person name="Lian J."/>
            <person name="Yang J."/>
            <person name="Miao G."/>
            <person name="Liu S."/>
            <person name="Liang Z."/>
            <person name="Yan F."/>
            <person name="Li Y."/>
            <person name="Sun B."/>
            <person name="Zhang H."/>
            <person name="Zhang J."/>
            <person name="Zhu Y."/>
            <person name="Du M."/>
            <person name="Zhao Y."/>
            <person name="Schartl M."/>
            <person name="Tang Q."/>
            <person name="Wang J."/>
        </authorList>
    </citation>
    <scope>NUCLEOTIDE SEQUENCE</scope>
</reference>
<dbReference type="InterPro" id="IPR050676">
    <property type="entry name" value="IL-12"/>
</dbReference>
<dbReference type="InterPro" id="IPR003961">
    <property type="entry name" value="FN3_dom"/>
</dbReference>
<keyword evidence="1" id="KW-0732">Signal</keyword>
<organism evidence="8 9">
    <name type="scientific">Cynoglossus semilaevis</name>
    <name type="common">Tongue sole</name>
    <dbReference type="NCBI Taxonomy" id="244447"/>
    <lineage>
        <taxon>Eukaryota</taxon>
        <taxon>Metazoa</taxon>
        <taxon>Chordata</taxon>
        <taxon>Craniata</taxon>
        <taxon>Vertebrata</taxon>
        <taxon>Euteleostomi</taxon>
        <taxon>Actinopterygii</taxon>
        <taxon>Neopterygii</taxon>
        <taxon>Teleostei</taxon>
        <taxon>Neoteleostei</taxon>
        <taxon>Acanthomorphata</taxon>
        <taxon>Carangaria</taxon>
        <taxon>Pleuronectiformes</taxon>
        <taxon>Pleuronectoidei</taxon>
        <taxon>Cynoglossidae</taxon>
        <taxon>Cynoglossinae</taxon>
        <taxon>Cynoglossus</taxon>
    </lineage>
</organism>
<comment type="subcellular location">
    <subcellularLocation>
        <location evidence="5">Secreted</location>
    </subcellularLocation>
</comment>
<dbReference type="Ensembl" id="ENSCSET00000031625.1">
    <property type="protein sequence ID" value="ENSCSEP00000031218.1"/>
    <property type="gene ID" value="ENSCSEG00000019971.1"/>
</dbReference>
<dbReference type="GO" id="GO:0005615">
    <property type="term" value="C:extracellular space"/>
    <property type="evidence" value="ECO:0007669"/>
    <property type="project" value="UniProtKB-KW"/>
</dbReference>
<gene>
    <name evidence="5" type="primary">IL12B</name>
</gene>
<keyword evidence="5" id="KW-0202">Cytokine</keyword>
<keyword evidence="4 5" id="KW-0393">Immunoglobulin domain</keyword>
<comment type="similarity">
    <text evidence="5">Belongs to the IL-12B family.</text>
</comment>
<reference evidence="8" key="3">
    <citation type="submission" date="2025-09" db="UniProtKB">
        <authorList>
            <consortium name="Ensembl"/>
        </authorList>
    </citation>
    <scope>IDENTIFICATION</scope>
</reference>
<dbReference type="Proteomes" id="UP000265120">
    <property type="component" value="Chromosome 15"/>
</dbReference>
<dbReference type="AlphaFoldDB" id="A0A3P8WUT8"/>
<evidence type="ECO:0000256" key="1">
    <source>
        <dbReference type="ARBA" id="ARBA00022729"/>
    </source>
</evidence>
<comment type="subunit">
    <text evidence="5">Heterodimer with IL12A; disulfide-linked. The heterodimer is known as interleukin IL-12.</text>
</comment>
<dbReference type="InterPro" id="IPR015528">
    <property type="entry name" value="IL-12_beta"/>
</dbReference>
<dbReference type="InterPro" id="IPR013783">
    <property type="entry name" value="Ig-like_fold"/>
</dbReference>
<evidence type="ECO:0000259" key="6">
    <source>
        <dbReference type="PROSITE" id="PS50835"/>
    </source>
</evidence>
<evidence type="ECO:0000313" key="9">
    <source>
        <dbReference type="Proteomes" id="UP000265120"/>
    </source>
</evidence>
<evidence type="ECO:0000256" key="4">
    <source>
        <dbReference type="ARBA" id="ARBA00023319"/>
    </source>
</evidence>
<reference evidence="8" key="2">
    <citation type="submission" date="2025-08" db="UniProtKB">
        <authorList>
            <consortium name="Ensembl"/>
        </authorList>
    </citation>
    <scope>IDENTIFICATION</scope>
</reference>
<keyword evidence="2" id="KW-1015">Disulfide bond</keyword>
<dbReference type="PANTHER" id="PTHR48485:SF4">
    <property type="entry name" value="INTERLEUKIN-12 SUBUNIT BETA"/>
    <property type="match status" value="1"/>
</dbReference>
<protein>
    <recommendedName>
        <fullName evidence="5">Interleukin-12 subunit beta</fullName>
        <shortName evidence="5">IL-12B</shortName>
    </recommendedName>
    <alternativeName>
        <fullName evidence="5">Cytotoxic lymphocyte maturation factor 40 kDa subunit</fullName>
    </alternativeName>
    <alternativeName>
        <fullName evidence="5">IL-12 subunit p40</fullName>
    </alternativeName>
</protein>
<dbReference type="PROSITE" id="PS50835">
    <property type="entry name" value="IG_LIKE"/>
    <property type="match status" value="1"/>
</dbReference>
<dbReference type="GO" id="GO:0005125">
    <property type="term" value="F:cytokine activity"/>
    <property type="evidence" value="ECO:0007669"/>
    <property type="project" value="UniProtKB-KW"/>
</dbReference>
<dbReference type="Pfam" id="PF10420">
    <property type="entry name" value="IL12p40_C"/>
    <property type="match status" value="1"/>
</dbReference>
<dbReference type="GeneTree" id="ENSGT00390000012630"/>
<evidence type="ECO:0000256" key="2">
    <source>
        <dbReference type="ARBA" id="ARBA00023157"/>
    </source>
</evidence>
<dbReference type="PRINTS" id="PR01928">
    <property type="entry name" value="INTRLEUKN12B"/>
</dbReference>
<dbReference type="PANTHER" id="PTHR48485">
    <property type="entry name" value="INTERLEUKIN-12 SUBUNIT BETA-RELATED"/>
    <property type="match status" value="1"/>
</dbReference>
<proteinExistence type="inferred from homology"/>
<feature type="domain" description="Ig-like" evidence="6">
    <location>
        <begin position="31"/>
        <end position="78"/>
    </location>
</feature>
<evidence type="ECO:0000259" key="7">
    <source>
        <dbReference type="PROSITE" id="PS50853"/>
    </source>
</evidence>
<accession>A0A3P8WUT8</accession>